<protein>
    <recommendedName>
        <fullName evidence="2">Peptidase M28 domain-containing protein</fullName>
    </recommendedName>
</protein>
<dbReference type="Pfam" id="PF04389">
    <property type="entry name" value="Peptidase_M28"/>
    <property type="match status" value="1"/>
</dbReference>
<evidence type="ECO:0000256" key="1">
    <source>
        <dbReference type="SAM" id="MobiDB-lite"/>
    </source>
</evidence>
<dbReference type="PANTHER" id="PTHR12147">
    <property type="entry name" value="METALLOPEPTIDASE M28 FAMILY MEMBER"/>
    <property type="match status" value="1"/>
</dbReference>
<feature type="region of interest" description="Disordered" evidence="1">
    <location>
        <begin position="73"/>
        <end position="100"/>
    </location>
</feature>
<dbReference type="Gene3D" id="3.40.630.10">
    <property type="entry name" value="Zn peptidases"/>
    <property type="match status" value="1"/>
</dbReference>
<sequence length="312" mass="34579">MLELKERLHEHLKKIVRDRDPYFAASGHFFVQQYIREQMQQWGDVETHSFTVGGKTHDNLILNLPPCHSQAEHGNEGNLILNLPPKHSQAEHGNEGGKGGSPILIGAHYDAVPGTPGADDNATGVAVLLELARAFAAQPGKYPVRLVAFDMEEYGLLGSTQYAEDLKQQRQSLRLMLSLEMLGYCNSTPGSQRYPAPLSRFYPNTGNFIALVGNLATIGDLIQLRGKIRQSGTPCELLPVPNRGLIVPQTRLSDHAPFWDRGYPAMMVTDTAFLRNPHYHQASDRIDTLDLDFLTGVCRGLEVGIRGLQSKF</sequence>
<dbReference type="PANTHER" id="PTHR12147:SF26">
    <property type="entry name" value="PEPTIDASE M28 DOMAIN-CONTAINING PROTEIN"/>
    <property type="match status" value="1"/>
</dbReference>
<feature type="domain" description="Peptidase M28" evidence="2">
    <location>
        <begin position="100"/>
        <end position="294"/>
    </location>
</feature>
<dbReference type="GO" id="GO:0006508">
    <property type="term" value="P:proteolysis"/>
    <property type="evidence" value="ECO:0007669"/>
    <property type="project" value="InterPro"/>
</dbReference>
<dbReference type="SUPFAM" id="SSF53187">
    <property type="entry name" value="Zn-dependent exopeptidases"/>
    <property type="match status" value="1"/>
</dbReference>
<accession>A0AAV3XR32</accession>
<dbReference type="Proteomes" id="UP001050975">
    <property type="component" value="Unassembled WGS sequence"/>
</dbReference>
<evidence type="ECO:0000313" key="3">
    <source>
        <dbReference type="EMBL" id="GET44101.1"/>
    </source>
</evidence>
<gene>
    <name evidence="3" type="ORF">MiSe_89270</name>
</gene>
<dbReference type="InterPro" id="IPR007484">
    <property type="entry name" value="Peptidase_M28"/>
</dbReference>
<dbReference type="EMBL" id="BLAY01000291">
    <property type="protein sequence ID" value="GET44101.1"/>
    <property type="molecule type" value="Genomic_DNA"/>
</dbReference>
<proteinExistence type="predicted"/>
<dbReference type="GO" id="GO:0008235">
    <property type="term" value="F:metalloexopeptidase activity"/>
    <property type="evidence" value="ECO:0007669"/>
    <property type="project" value="InterPro"/>
</dbReference>
<dbReference type="InterPro" id="IPR045175">
    <property type="entry name" value="M28_fam"/>
</dbReference>
<reference evidence="3" key="1">
    <citation type="submission" date="2019-10" db="EMBL/GenBank/DDBJ databases">
        <title>Draft genome sequece of Microseira wollei NIES-4236.</title>
        <authorList>
            <person name="Yamaguchi H."/>
            <person name="Suzuki S."/>
            <person name="Kawachi M."/>
        </authorList>
    </citation>
    <scope>NUCLEOTIDE SEQUENCE</scope>
    <source>
        <strain evidence="3">NIES-4236</strain>
    </source>
</reference>
<evidence type="ECO:0000259" key="2">
    <source>
        <dbReference type="Pfam" id="PF04389"/>
    </source>
</evidence>
<comment type="caution">
    <text evidence="3">The sequence shown here is derived from an EMBL/GenBank/DDBJ whole genome shotgun (WGS) entry which is preliminary data.</text>
</comment>
<keyword evidence="4" id="KW-1185">Reference proteome</keyword>
<organism evidence="3 4">
    <name type="scientific">Microseira wollei NIES-4236</name>
    <dbReference type="NCBI Taxonomy" id="2530354"/>
    <lineage>
        <taxon>Bacteria</taxon>
        <taxon>Bacillati</taxon>
        <taxon>Cyanobacteriota</taxon>
        <taxon>Cyanophyceae</taxon>
        <taxon>Oscillatoriophycideae</taxon>
        <taxon>Aerosakkonematales</taxon>
        <taxon>Aerosakkonemataceae</taxon>
        <taxon>Microseira</taxon>
    </lineage>
</organism>
<evidence type="ECO:0000313" key="4">
    <source>
        <dbReference type="Proteomes" id="UP001050975"/>
    </source>
</evidence>
<dbReference type="AlphaFoldDB" id="A0AAV3XR32"/>
<name>A0AAV3XR32_9CYAN</name>